<evidence type="ECO:0000259" key="2">
    <source>
        <dbReference type="PROSITE" id="PS50181"/>
    </source>
</evidence>
<evidence type="ECO:0000256" key="1">
    <source>
        <dbReference type="SAM" id="MobiDB-lite"/>
    </source>
</evidence>
<dbReference type="Proteomes" id="UP000250140">
    <property type="component" value="Unassembled WGS sequence"/>
</dbReference>
<feature type="domain" description="F-box" evidence="2">
    <location>
        <begin position="1"/>
        <end position="47"/>
    </location>
</feature>
<accession>A0A8E2ESY8</accession>
<dbReference type="OrthoDB" id="5359231at2759"/>
<dbReference type="InterPro" id="IPR001810">
    <property type="entry name" value="F-box_dom"/>
</dbReference>
<dbReference type="Pfam" id="PF12937">
    <property type="entry name" value="F-box-like"/>
    <property type="match status" value="1"/>
</dbReference>
<evidence type="ECO:0000313" key="3">
    <source>
        <dbReference type="EMBL" id="OCL04291.1"/>
    </source>
</evidence>
<organism evidence="3 4">
    <name type="scientific">Glonium stellatum</name>
    <dbReference type="NCBI Taxonomy" id="574774"/>
    <lineage>
        <taxon>Eukaryota</taxon>
        <taxon>Fungi</taxon>
        <taxon>Dikarya</taxon>
        <taxon>Ascomycota</taxon>
        <taxon>Pezizomycotina</taxon>
        <taxon>Dothideomycetes</taxon>
        <taxon>Pleosporomycetidae</taxon>
        <taxon>Gloniales</taxon>
        <taxon>Gloniaceae</taxon>
        <taxon>Glonium</taxon>
    </lineage>
</organism>
<dbReference type="EMBL" id="KV750551">
    <property type="protein sequence ID" value="OCL04291.1"/>
    <property type="molecule type" value="Genomic_DNA"/>
</dbReference>
<dbReference type="InterPro" id="IPR036047">
    <property type="entry name" value="F-box-like_dom_sf"/>
</dbReference>
<dbReference type="SMART" id="SM00256">
    <property type="entry name" value="FBOX"/>
    <property type="match status" value="1"/>
</dbReference>
<dbReference type="Gene3D" id="1.20.1280.50">
    <property type="match status" value="1"/>
</dbReference>
<dbReference type="CDD" id="cd09917">
    <property type="entry name" value="F-box_SF"/>
    <property type="match status" value="1"/>
</dbReference>
<evidence type="ECO:0000313" key="4">
    <source>
        <dbReference type="Proteomes" id="UP000250140"/>
    </source>
</evidence>
<name>A0A8E2ESY8_9PEZI</name>
<keyword evidence="4" id="KW-1185">Reference proteome</keyword>
<dbReference type="SUPFAM" id="SSF81383">
    <property type="entry name" value="F-box domain"/>
    <property type="match status" value="1"/>
</dbReference>
<feature type="region of interest" description="Disordered" evidence="1">
    <location>
        <begin position="364"/>
        <end position="386"/>
    </location>
</feature>
<dbReference type="PROSITE" id="PS50181">
    <property type="entry name" value="FBOX"/>
    <property type="match status" value="1"/>
</dbReference>
<feature type="compositionally biased region" description="Low complexity" evidence="1">
    <location>
        <begin position="364"/>
        <end position="383"/>
    </location>
</feature>
<reference evidence="3 4" key="1">
    <citation type="journal article" date="2016" name="Nat. Commun.">
        <title>Ectomycorrhizal ecology is imprinted in the genome of the dominant symbiotic fungus Cenococcum geophilum.</title>
        <authorList>
            <consortium name="DOE Joint Genome Institute"/>
            <person name="Peter M."/>
            <person name="Kohler A."/>
            <person name="Ohm R.A."/>
            <person name="Kuo A."/>
            <person name="Krutzmann J."/>
            <person name="Morin E."/>
            <person name="Arend M."/>
            <person name="Barry K.W."/>
            <person name="Binder M."/>
            <person name="Choi C."/>
            <person name="Clum A."/>
            <person name="Copeland A."/>
            <person name="Grisel N."/>
            <person name="Haridas S."/>
            <person name="Kipfer T."/>
            <person name="LaButti K."/>
            <person name="Lindquist E."/>
            <person name="Lipzen A."/>
            <person name="Maire R."/>
            <person name="Meier B."/>
            <person name="Mihaltcheva S."/>
            <person name="Molinier V."/>
            <person name="Murat C."/>
            <person name="Poggeler S."/>
            <person name="Quandt C.A."/>
            <person name="Sperisen C."/>
            <person name="Tritt A."/>
            <person name="Tisserant E."/>
            <person name="Crous P.W."/>
            <person name="Henrissat B."/>
            <person name="Nehls U."/>
            <person name="Egli S."/>
            <person name="Spatafora J.W."/>
            <person name="Grigoriev I.V."/>
            <person name="Martin F.M."/>
        </authorList>
    </citation>
    <scope>NUCLEOTIDE SEQUENCE [LARGE SCALE GENOMIC DNA]</scope>
    <source>
        <strain evidence="3 4">CBS 207.34</strain>
    </source>
</reference>
<proteinExistence type="predicted"/>
<protein>
    <recommendedName>
        <fullName evidence="2">F-box domain-containing protein</fullName>
    </recommendedName>
</protein>
<gene>
    <name evidence="3" type="ORF">AOQ84DRAFT_301185</name>
</gene>
<sequence length="634" mass="71129">MTSLDELPYDVLYCIASSLSFDDVVRLSLTCRQLRLLLNETTLCRRTIETHVPHSHEAKLARREEITYREAVQRIYERRSAFAKAAPLSARILGHGSAFLYRQGVLCFLTGNYIRVLDLHTSSGPPRAIDIISIIKNEVPPGIPNVESKVSLLYYSDDIVAVHYERKSRPSDSWIFAISTKADIPTDLRVVAREQLESSSRLFVRHTASYLYFGTHSGTGTHGHHEWRIHRMSLGHEHAIPAEGLQLEDFVGSDIGSTVAFEIHEGYFYALSNQTSFDVEEVDWTSFYHCIRFPLERPFKNALEINARIYRRQHAEGPINDSWTDLSLQVDESTNDLVIVESRREWLEGGSTQHRTFYTQHISFPDSQSSSSSPDSSPIAAPSTGPALPSDDPYVALLTSGDNPHWAPSQPRYLRYTHPEYGLKADPARPFILARTKLRAYNLSCSSFIDLVEDDKCCGAYASSNNGPCLRLRIGSRRLAPLHDDFSLDGASGKAKVMQESSLRPLSGLDDRFRYSPIKMWPPSERCPCAKRLHQILNPPTVAKLGSNRTLVGAVDERSVVYMIRPARLSSGDEDCIGPIVLVSFDREIGRQTLVTSDDMADAVMSDDGATAQGELRLKWEAGKAEACKDHRCR</sequence>
<dbReference type="AlphaFoldDB" id="A0A8E2ESY8"/>